<evidence type="ECO:0000313" key="3">
    <source>
        <dbReference type="EMBL" id="OTG01763.1"/>
    </source>
</evidence>
<gene>
    <name evidence="3" type="ORF">HannXRQ_Chr13g0405541</name>
    <name evidence="2" type="ORF">HanXRQr2_Chr13g0591011</name>
</gene>
<evidence type="ECO:0000256" key="1">
    <source>
        <dbReference type="ARBA" id="ARBA00023016"/>
    </source>
</evidence>
<dbReference type="PANTHER" id="PTHR46991:SF11">
    <property type="entry name" value="SMALL HEAT SHOCK PROTEIN HSPF"/>
    <property type="match status" value="1"/>
</dbReference>
<evidence type="ECO:0000313" key="2">
    <source>
        <dbReference type="EMBL" id="KAF5773657.1"/>
    </source>
</evidence>
<dbReference type="PANTHER" id="PTHR46991">
    <property type="entry name" value="23.5 KDA HEAT SHOCK PROTEIN, MITOCHONDRIAL"/>
    <property type="match status" value="1"/>
</dbReference>
<dbReference type="EMBL" id="CM007902">
    <property type="protein sequence ID" value="OTG01763.1"/>
    <property type="molecule type" value="Genomic_DNA"/>
</dbReference>
<keyword evidence="4" id="KW-1185">Reference proteome</keyword>
<dbReference type="OrthoDB" id="1787054at2759"/>
<dbReference type="InParanoid" id="A0A251ST84"/>
<reference evidence="2 4" key="1">
    <citation type="journal article" date="2017" name="Nature">
        <title>The sunflower genome provides insights into oil metabolism, flowering and Asterid evolution.</title>
        <authorList>
            <person name="Badouin H."/>
            <person name="Gouzy J."/>
            <person name="Grassa C.J."/>
            <person name="Murat F."/>
            <person name="Staton S.E."/>
            <person name="Cottret L."/>
            <person name="Lelandais-Briere C."/>
            <person name="Owens G.L."/>
            <person name="Carrere S."/>
            <person name="Mayjonade B."/>
            <person name="Legrand L."/>
            <person name="Gill N."/>
            <person name="Kane N.C."/>
            <person name="Bowers J.E."/>
            <person name="Hubner S."/>
            <person name="Bellec A."/>
            <person name="Berard A."/>
            <person name="Berges H."/>
            <person name="Blanchet N."/>
            <person name="Boniface M.C."/>
            <person name="Brunel D."/>
            <person name="Catrice O."/>
            <person name="Chaidir N."/>
            <person name="Claudel C."/>
            <person name="Donnadieu C."/>
            <person name="Faraut T."/>
            <person name="Fievet G."/>
            <person name="Helmstetter N."/>
            <person name="King M."/>
            <person name="Knapp S.J."/>
            <person name="Lai Z."/>
            <person name="Le Paslier M.C."/>
            <person name="Lippi Y."/>
            <person name="Lorenzon L."/>
            <person name="Mandel J.R."/>
            <person name="Marage G."/>
            <person name="Marchand G."/>
            <person name="Marquand E."/>
            <person name="Bret-Mestries E."/>
            <person name="Morien E."/>
            <person name="Nambeesan S."/>
            <person name="Nguyen T."/>
            <person name="Pegot-Espagnet P."/>
            <person name="Pouilly N."/>
            <person name="Raftis F."/>
            <person name="Sallet E."/>
            <person name="Schiex T."/>
            <person name="Thomas J."/>
            <person name="Vandecasteele C."/>
            <person name="Vares D."/>
            <person name="Vear F."/>
            <person name="Vautrin S."/>
            <person name="Crespi M."/>
            <person name="Mangin B."/>
            <person name="Burke J.M."/>
            <person name="Salse J."/>
            <person name="Munos S."/>
            <person name="Vincourt P."/>
            <person name="Rieseberg L.H."/>
            <person name="Langlade N.B."/>
        </authorList>
    </citation>
    <scope>NUCLEOTIDE SEQUENCE [LARGE SCALE GENOMIC DNA]</scope>
    <source>
        <strain evidence="4">cv. SF193</strain>
        <tissue evidence="2">Leaves</tissue>
    </source>
</reference>
<sequence length="146" mass="16952">MLKLTLNTNIMPDFVDTAVKITRPTPYCVMFDRLDLGRRLCGLIGHPRVKSKSFTLYKKDTCESIYMKRNLPGVERLVITREGSCVFLNMPGLELEDVYSGFEYDALVIEGKRENEHYIAGIRVPEGFHREHHMIKREMRDGVFKP</sequence>
<dbReference type="EMBL" id="MNCJ02000328">
    <property type="protein sequence ID" value="KAF5773657.1"/>
    <property type="molecule type" value="Genomic_DNA"/>
</dbReference>
<name>A0A251ST84_HELAN</name>
<protein>
    <recommendedName>
        <fullName evidence="5">HSP20-like chaperone</fullName>
    </recommendedName>
</protein>
<dbReference type="InterPro" id="IPR044656">
    <property type="entry name" value="HSP14.7/HSP23.5/HSP23.6-like"/>
</dbReference>
<accession>A0A251ST84</accession>
<dbReference type="Gramene" id="mRNA:HanXRQr2_Chr13g0591011">
    <property type="protein sequence ID" value="mRNA:HanXRQr2_Chr13g0591011"/>
    <property type="gene ID" value="HanXRQr2_Chr13g0591011"/>
</dbReference>
<proteinExistence type="predicted"/>
<dbReference type="Proteomes" id="UP000215914">
    <property type="component" value="Chromosome 13"/>
</dbReference>
<dbReference type="AlphaFoldDB" id="A0A251ST84"/>
<evidence type="ECO:0008006" key="5">
    <source>
        <dbReference type="Google" id="ProtNLM"/>
    </source>
</evidence>
<evidence type="ECO:0000313" key="4">
    <source>
        <dbReference type="Proteomes" id="UP000215914"/>
    </source>
</evidence>
<organism evidence="3 4">
    <name type="scientific">Helianthus annuus</name>
    <name type="common">Common sunflower</name>
    <dbReference type="NCBI Taxonomy" id="4232"/>
    <lineage>
        <taxon>Eukaryota</taxon>
        <taxon>Viridiplantae</taxon>
        <taxon>Streptophyta</taxon>
        <taxon>Embryophyta</taxon>
        <taxon>Tracheophyta</taxon>
        <taxon>Spermatophyta</taxon>
        <taxon>Magnoliopsida</taxon>
        <taxon>eudicotyledons</taxon>
        <taxon>Gunneridae</taxon>
        <taxon>Pentapetalae</taxon>
        <taxon>asterids</taxon>
        <taxon>campanulids</taxon>
        <taxon>Asterales</taxon>
        <taxon>Asteraceae</taxon>
        <taxon>Asteroideae</taxon>
        <taxon>Heliantheae alliance</taxon>
        <taxon>Heliantheae</taxon>
        <taxon>Helianthus</taxon>
    </lineage>
</organism>
<reference evidence="3" key="2">
    <citation type="submission" date="2017-02" db="EMBL/GenBank/DDBJ databases">
        <title>Sunflower complete genome.</title>
        <authorList>
            <person name="Langlade N."/>
            <person name="Munos S."/>
        </authorList>
    </citation>
    <scope>NUCLEOTIDE SEQUENCE [LARGE SCALE GENOMIC DNA]</scope>
    <source>
        <tissue evidence="3">Leaves</tissue>
    </source>
</reference>
<reference evidence="2" key="3">
    <citation type="submission" date="2020-06" db="EMBL/GenBank/DDBJ databases">
        <title>Helianthus annuus Genome sequencing and assembly Release 2.</title>
        <authorList>
            <person name="Gouzy J."/>
            <person name="Langlade N."/>
            <person name="Munos S."/>
        </authorList>
    </citation>
    <scope>NUCLEOTIDE SEQUENCE</scope>
    <source>
        <tissue evidence="2">Leaves</tissue>
    </source>
</reference>
<keyword evidence="1" id="KW-0346">Stress response</keyword>